<evidence type="ECO:0000256" key="7">
    <source>
        <dbReference type="ARBA" id="ARBA00023002"/>
    </source>
</evidence>
<evidence type="ECO:0000256" key="5">
    <source>
        <dbReference type="ARBA" id="ARBA00022723"/>
    </source>
</evidence>
<keyword evidence="7 12" id="KW-0560">Oxidoreductase</keyword>
<feature type="binding site" description="axial binding residue" evidence="11">
    <location>
        <position position="485"/>
    </location>
    <ligand>
        <name>heme</name>
        <dbReference type="ChEBI" id="CHEBI:30413"/>
    </ligand>
    <ligandPart>
        <name>Fe</name>
        <dbReference type="ChEBI" id="CHEBI:18248"/>
    </ligandPart>
</feature>
<comment type="cofactor">
    <cofactor evidence="11">
        <name>heme</name>
        <dbReference type="ChEBI" id="CHEBI:30413"/>
    </cofactor>
</comment>
<comment type="subcellular location">
    <subcellularLocation>
        <location evidence="1">Membrane</location>
        <topology evidence="1">Single-pass membrane protein</topology>
    </subcellularLocation>
</comment>
<organism evidence="14 15">
    <name type="scientific">Acacia crassicarpa</name>
    <name type="common">northern wattle</name>
    <dbReference type="NCBI Taxonomy" id="499986"/>
    <lineage>
        <taxon>Eukaryota</taxon>
        <taxon>Viridiplantae</taxon>
        <taxon>Streptophyta</taxon>
        <taxon>Embryophyta</taxon>
        <taxon>Tracheophyta</taxon>
        <taxon>Spermatophyta</taxon>
        <taxon>Magnoliopsida</taxon>
        <taxon>eudicotyledons</taxon>
        <taxon>Gunneridae</taxon>
        <taxon>Pentapetalae</taxon>
        <taxon>rosids</taxon>
        <taxon>fabids</taxon>
        <taxon>Fabales</taxon>
        <taxon>Fabaceae</taxon>
        <taxon>Caesalpinioideae</taxon>
        <taxon>mimosoid clade</taxon>
        <taxon>Acacieae</taxon>
        <taxon>Acacia</taxon>
    </lineage>
</organism>
<dbReference type="GO" id="GO:0020037">
    <property type="term" value="F:heme binding"/>
    <property type="evidence" value="ECO:0007669"/>
    <property type="project" value="InterPro"/>
</dbReference>
<dbReference type="PRINTS" id="PR00463">
    <property type="entry name" value="EP450I"/>
</dbReference>
<dbReference type="GO" id="GO:0016705">
    <property type="term" value="F:oxidoreductase activity, acting on paired donors, with incorporation or reduction of molecular oxygen"/>
    <property type="evidence" value="ECO:0007669"/>
    <property type="project" value="InterPro"/>
</dbReference>
<keyword evidence="8 11" id="KW-0408">Iron</keyword>
<dbReference type="Gene3D" id="1.10.630.10">
    <property type="entry name" value="Cytochrome P450"/>
    <property type="match status" value="1"/>
</dbReference>
<evidence type="ECO:0000313" key="15">
    <source>
        <dbReference type="Proteomes" id="UP001293593"/>
    </source>
</evidence>
<keyword evidence="9 12" id="KW-0503">Monooxygenase</keyword>
<evidence type="ECO:0000256" key="4">
    <source>
        <dbReference type="ARBA" id="ARBA00022692"/>
    </source>
</evidence>
<sequence>MEKESAIRGMLEATTLIVSIMVAMVMVSWVWTKMVKTLWLNPKRLERVLREQGLQANPYKFWVGDLKEIMKMQEETSSKPMISLSHDLCPRLFPFPLHMLHKYGKNSFLWYGPTPRLIITSPELFKDVLNKSYNFTKGRLNPLMNYVAPGIVRYDGDKWAKHRKIISPPFALDKLKTMTETFFQSCNDMIREWEKMLSSSNGTWCEMDVWPSLKNMTQDVISRAAFGSSFEEGKQIFHLLSDQSQLVVKHLQRYHIPFWSFVHGKDLWKIKEIDRIVTDLVKRIIKKEEKAMKEEGEVIKKDLLGILLESNQKEIDQVQGNHNINKNVGLSMNEVIDECKFFYFGGQATIASLLAFTMVLLGKHTDWQARAREEVLQAFVDQKPNFDGLSHLKIVTMILYEVLRLYPPVAWQDRLAAKDMKLGDLLVPAGVQIFMPTLMLHHDEDLWGSDAKEFKPERFSEGISKAGKGNSPAAFLPFGWGARTCMGKNFSLLEAKMALSLILQNFWFELSPSYCHAPIIQLTLQPQHGLHLILHKLE</sequence>
<accession>A0AAE1MG24</accession>
<dbReference type="GO" id="GO:0004497">
    <property type="term" value="F:monooxygenase activity"/>
    <property type="evidence" value="ECO:0007669"/>
    <property type="project" value="UniProtKB-KW"/>
</dbReference>
<dbReference type="PANTHER" id="PTHR24282:SF255">
    <property type="entry name" value="CYTOCHROME P450 72A11-RELATED"/>
    <property type="match status" value="1"/>
</dbReference>
<evidence type="ECO:0000256" key="12">
    <source>
        <dbReference type="RuleBase" id="RU000461"/>
    </source>
</evidence>
<dbReference type="Proteomes" id="UP001293593">
    <property type="component" value="Unassembled WGS sequence"/>
</dbReference>
<keyword evidence="3 11" id="KW-0349">Heme</keyword>
<evidence type="ECO:0000256" key="1">
    <source>
        <dbReference type="ARBA" id="ARBA00004167"/>
    </source>
</evidence>
<keyword evidence="5 11" id="KW-0479">Metal-binding</keyword>
<dbReference type="PANTHER" id="PTHR24282">
    <property type="entry name" value="CYTOCHROME P450 FAMILY MEMBER"/>
    <property type="match status" value="1"/>
</dbReference>
<evidence type="ECO:0000256" key="9">
    <source>
        <dbReference type="ARBA" id="ARBA00023033"/>
    </source>
</evidence>
<dbReference type="GO" id="GO:0005506">
    <property type="term" value="F:iron ion binding"/>
    <property type="evidence" value="ECO:0007669"/>
    <property type="project" value="InterPro"/>
</dbReference>
<reference evidence="14" key="1">
    <citation type="submission" date="2023-10" db="EMBL/GenBank/DDBJ databases">
        <title>Chromosome-level genome of the transformable northern wattle, Acacia crassicarpa.</title>
        <authorList>
            <person name="Massaro I."/>
            <person name="Sinha N.R."/>
            <person name="Poethig S."/>
            <person name="Leichty A.R."/>
        </authorList>
    </citation>
    <scope>NUCLEOTIDE SEQUENCE</scope>
    <source>
        <strain evidence="14">Acra3RX</strain>
        <tissue evidence="14">Leaf</tissue>
    </source>
</reference>
<dbReference type="InterPro" id="IPR036396">
    <property type="entry name" value="Cyt_P450_sf"/>
</dbReference>
<comment type="caution">
    <text evidence="14">The sequence shown here is derived from an EMBL/GenBank/DDBJ whole genome shotgun (WGS) entry which is preliminary data.</text>
</comment>
<evidence type="ECO:0000256" key="13">
    <source>
        <dbReference type="SAM" id="Phobius"/>
    </source>
</evidence>
<dbReference type="AlphaFoldDB" id="A0AAE1MG24"/>
<evidence type="ECO:0000256" key="3">
    <source>
        <dbReference type="ARBA" id="ARBA00022617"/>
    </source>
</evidence>
<evidence type="ECO:0000313" key="14">
    <source>
        <dbReference type="EMBL" id="KAK4263830.1"/>
    </source>
</evidence>
<evidence type="ECO:0000256" key="8">
    <source>
        <dbReference type="ARBA" id="ARBA00023004"/>
    </source>
</evidence>
<dbReference type="EMBL" id="JAWXYG010000009">
    <property type="protein sequence ID" value="KAK4263830.1"/>
    <property type="molecule type" value="Genomic_DNA"/>
</dbReference>
<comment type="similarity">
    <text evidence="2 12">Belongs to the cytochrome P450 family.</text>
</comment>
<dbReference type="Pfam" id="PF00067">
    <property type="entry name" value="p450"/>
    <property type="match status" value="1"/>
</dbReference>
<evidence type="ECO:0008006" key="16">
    <source>
        <dbReference type="Google" id="ProtNLM"/>
    </source>
</evidence>
<feature type="transmembrane region" description="Helical" evidence="13">
    <location>
        <begin position="12"/>
        <end position="31"/>
    </location>
</feature>
<dbReference type="InterPro" id="IPR001128">
    <property type="entry name" value="Cyt_P450"/>
</dbReference>
<dbReference type="InterPro" id="IPR017972">
    <property type="entry name" value="Cyt_P450_CS"/>
</dbReference>
<dbReference type="InterPro" id="IPR050665">
    <property type="entry name" value="Cytochrome_P450_Monooxygen"/>
</dbReference>
<dbReference type="PROSITE" id="PS00086">
    <property type="entry name" value="CYTOCHROME_P450"/>
    <property type="match status" value="1"/>
</dbReference>
<keyword evidence="6 13" id="KW-1133">Transmembrane helix</keyword>
<keyword evidence="15" id="KW-1185">Reference proteome</keyword>
<evidence type="ECO:0000256" key="10">
    <source>
        <dbReference type="ARBA" id="ARBA00023136"/>
    </source>
</evidence>
<dbReference type="SUPFAM" id="SSF48264">
    <property type="entry name" value="Cytochrome P450"/>
    <property type="match status" value="1"/>
</dbReference>
<dbReference type="GO" id="GO:0016020">
    <property type="term" value="C:membrane"/>
    <property type="evidence" value="ECO:0007669"/>
    <property type="project" value="UniProtKB-SubCell"/>
</dbReference>
<dbReference type="InterPro" id="IPR002401">
    <property type="entry name" value="Cyt_P450_E_grp-I"/>
</dbReference>
<name>A0AAE1MG24_9FABA</name>
<protein>
    <recommendedName>
        <fullName evidence="16">Cytochrome P450</fullName>
    </recommendedName>
</protein>
<keyword evidence="4 13" id="KW-0812">Transmembrane</keyword>
<dbReference type="PRINTS" id="PR00385">
    <property type="entry name" value="P450"/>
</dbReference>
<gene>
    <name evidence="14" type="ORF">QN277_029196</name>
</gene>
<evidence type="ECO:0000256" key="11">
    <source>
        <dbReference type="PIRSR" id="PIRSR602401-1"/>
    </source>
</evidence>
<keyword evidence="10 13" id="KW-0472">Membrane</keyword>
<evidence type="ECO:0000256" key="2">
    <source>
        <dbReference type="ARBA" id="ARBA00010617"/>
    </source>
</evidence>
<evidence type="ECO:0000256" key="6">
    <source>
        <dbReference type="ARBA" id="ARBA00022989"/>
    </source>
</evidence>
<proteinExistence type="inferred from homology"/>